<evidence type="ECO:0000313" key="11">
    <source>
        <dbReference type="EMBL" id="OWM85038.1"/>
    </source>
</evidence>
<evidence type="ECO:0000256" key="5">
    <source>
        <dbReference type="ARBA" id="ARBA00023279"/>
    </source>
</evidence>
<evidence type="ECO:0000256" key="6">
    <source>
        <dbReference type="ARBA" id="ARBA00023329"/>
    </source>
</evidence>
<feature type="domain" description="Prolamin-like" evidence="10">
    <location>
        <begin position="58"/>
        <end position="120"/>
    </location>
</feature>
<dbReference type="GO" id="GO:0080155">
    <property type="term" value="P:regulation of double fertilization forming a zygote and endosperm"/>
    <property type="evidence" value="ECO:0007669"/>
    <property type="project" value="UniProtKB-ARBA"/>
</dbReference>
<dbReference type="Proteomes" id="UP000233551">
    <property type="component" value="Unassembled WGS sequence"/>
</dbReference>
<organism evidence="11 13">
    <name type="scientific">Punica granatum</name>
    <name type="common">Pomegranate</name>
    <dbReference type="NCBI Taxonomy" id="22663"/>
    <lineage>
        <taxon>Eukaryota</taxon>
        <taxon>Viridiplantae</taxon>
        <taxon>Streptophyta</taxon>
        <taxon>Embryophyta</taxon>
        <taxon>Tracheophyta</taxon>
        <taxon>Spermatophyta</taxon>
        <taxon>Magnoliopsida</taxon>
        <taxon>eudicotyledons</taxon>
        <taxon>Gunneridae</taxon>
        <taxon>Pentapetalae</taxon>
        <taxon>rosids</taxon>
        <taxon>malvids</taxon>
        <taxon>Myrtales</taxon>
        <taxon>Lythraceae</taxon>
        <taxon>Punica</taxon>
    </lineage>
</organism>
<name>A0A218XJR0_PUNGR</name>
<keyword evidence="14" id="KW-1185">Reference proteome</keyword>
<evidence type="ECO:0000313" key="12">
    <source>
        <dbReference type="EMBL" id="PKI57420.1"/>
    </source>
</evidence>
<reference evidence="11" key="2">
    <citation type="submission" date="2017-06" db="EMBL/GenBank/DDBJ databases">
        <title>The pomegranate genome and the genomics of punicalagin biosynthesis.</title>
        <authorList>
            <person name="Xu C."/>
        </authorList>
    </citation>
    <scope>NUCLEOTIDE SEQUENCE [LARGE SCALE GENOMIC DNA]</scope>
    <source>
        <tissue evidence="11">Fresh leaf</tissue>
    </source>
</reference>
<reference evidence="13" key="1">
    <citation type="journal article" date="2017" name="Plant J.">
        <title>The pomegranate (Punica granatum L.) genome and the genomics of punicalagin biosynthesis.</title>
        <authorList>
            <person name="Qin G."/>
            <person name="Xu C."/>
            <person name="Ming R."/>
            <person name="Tang H."/>
            <person name="Guyot R."/>
            <person name="Kramer E.M."/>
            <person name="Hu Y."/>
            <person name="Yi X."/>
            <person name="Qi Y."/>
            <person name="Xu X."/>
            <person name="Gao Z."/>
            <person name="Pan H."/>
            <person name="Jian J."/>
            <person name="Tian Y."/>
            <person name="Yue Z."/>
            <person name="Xu Y."/>
        </authorList>
    </citation>
    <scope>NUCLEOTIDE SEQUENCE [LARGE SCALE GENOMIC DNA]</scope>
    <source>
        <strain evidence="13">cv. Dabenzi</strain>
    </source>
</reference>
<proteinExistence type="inferred from homology"/>
<sequence length="128" mass="13527">MAAHASTFSPLFLALIVLALVTGPAASQPISPVGSRSPSASDLMARLKLSDDPEAPSCWDSVFELQACTEEVITFFMSGETHLGAGCCQAIRTIEHHCWPGLIGTLGFTEEEGDILEGYCNSAIEPEG</sequence>
<dbReference type="PANTHER" id="PTHR35293:SF1">
    <property type="entry name" value="EGG CELL-SECRETED PROTEIN 1.5"/>
    <property type="match status" value="1"/>
</dbReference>
<dbReference type="GO" id="GO:0031410">
    <property type="term" value="C:cytoplasmic vesicle"/>
    <property type="evidence" value="ECO:0007669"/>
    <property type="project" value="UniProtKB-SubCell"/>
</dbReference>
<dbReference type="OrthoDB" id="776947at2759"/>
<dbReference type="GO" id="GO:2000008">
    <property type="term" value="P:regulation of protein localization to cell surface"/>
    <property type="evidence" value="ECO:0007669"/>
    <property type="project" value="UniProtKB-ARBA"/>
</dbReference>
<dbReference type="GO" id="GO:0005576">
    <property type="term" value="C:extracellular region"/>
    <property type="evidence" value="ECO:0007669"/>
    <property type="project" value="UniProtKB-SubCell"/>
</dbReference>
<evidence type="ECO:0000259" key="10">
    <source>
        <dbReference type="Pfam" id="PF05617"/>
    </source>
</evidence>
<dbReference type="PANTHER" id="PTHR35293">
    <property type="entry name" value="EGG CELL-SECRETED PROTEIN 1.5"/>
    <property type="match status" value="1"/>
</dbReference>
<protein>
    <recommendedName>
        <fullName evidence="10">Prolamin-like domain-containing protein</fullName>
    </recommendedName>
</protein>
<keyword evidence="5" id="KW-0278">Fertilization</keyword>
<evidence type="ECO:0000256" key="2">
    <source>
        <dbReference type="ARBA" id="ARBA00004613"/>
    </source>
</evidence>
<dbReference type="Pfam" id="PF05617">
    <property type="entry name" value="Prolamin_like"/>
    <property type="match status" value="1"/>
</dbReference>
<dbReference type="EMBL" id="PGOL01001505">
    <property type="protein sequence ID" value="PKI57420.1"/>
    <property type="molecule type" value="Genomic_DNA"/>
</dbReference>
<evidence type="ECO:0000313" key="14">
    <source>
        <dbReference type="Proteomes" id="UP000233551"/>
    </source>
</evidence>
<dbReference type="InterPro" id="IPR044711">
    <property type="entry name" value="EC11-15"/>
</dbReference>
<evidence type="ECO:0000313" key="13">
    <source>
        <dbReference type="Proteomes" id="UP000197138"/>
    </source>
</evidence>
<reference evidence="12 14" key="3">
    <citation type="submission" date="2017-11" db="EMBL/GenBank/DDBJ databases">
        <title>De-novo sequencing of pomegranate (Punica granatum L.) genome.</title>
        <authorList>
            <person name="Akparov Z."/>
            <person name="Amiraslanov A."/>
            <person name="Hajiyeva S."/>
            <person name="Abbasov M."/>
            <person name="Kaur K."/>
            <person name="Hamwieh A."/>
            <person name="Solovyev V."/>
            <person name="Salamov A."/>
            <person name="Braich B."/>
            <person name="Kosarev P."/>
            <person name="Mahmoud A."/>
            <person name="Hajiyev E."/>
            <person name="Babayeva S."/>
            <person name="Izzatullayeva V."/>
            <person name="Mammadov A."/>
            <person name="Mammadov A."/>
            <person name="Sharifova S."/>
            <person name="Ojaghi J."/>
            <person name="Eynullazada K."/>
            <person name="Bayramov B."/>
            <person name="Abdulazimova A."/>
            <person name="Shahmuradov I."/>
        </authorList>
    </citation>
    <scope>NUCLEOTIDE SEQUENCE [LARGE SCALE GENOMIC DNA]</scope>
    <source>
        <strain evidence="12">AG2017</strain>
        <strain evidence="14">cv. AG2017</strain>
        <tissue evidence="12">Leaf</tissue>
    </source>
</reference>
<feature type="signal peptide" evidence="9">
    <location>
        <begin position="1"/>
        <end position="27"/>
    </location>
</feature>
<dbReference type="AlphaFoldDB" id="A0A218XJR0"/>
<keyword evidence="6" id="KW-0968">Cytoplasmic vesicle</keyword>
<dbReference type="STRING" id="22663.A0A218XJR0"/>
<evidence type="ECO:0000256" key="9">
    <source>
        <dbReference type="SAM" id="SignalP"/>
    </source>
</evidence>
<evidence type="ECO:0000256" key="7">
    <source>
        <dbReference type="ARBA" id="ARBA00034457"/>
    </source>
</evidence>
<evidence type="ECO:0000256" key="4">
    <source>
        <dbReference type="ARBA" id="ARBA00022729"/>
    </source>
</evidence>
<dbReference type="Proteomes" id="UP000197138">
    <property type="component" value="Unassembled WGS sequence"/>
</dbReference>
<keyword evidence="4 9" id="KW-0732">Signal</keyword>
<feature type="chain" id="PRO_5014071992" description="Prolamin-like domain-containing protein" evidence="9">
    <location>
        <begin position="28"/>
        <end position="128"/>
    </location>
</feature>
<evidence type="ECO:0000256" key="1">
    <source>
        <dbReference type="ARBA" id="ARBA00004541"/>
    </source>
</evidence>
<comment type="subcellular location">
    <subcellularLocation>
        <location evidence="1">Cytoplasmic vesicle</location>
    </subcellularLocation>
    <subcellularLocation>
        <location evidence="2">Secreted</location>
    </subcellularLocation>
</comment>
<evidence type="ECO:0000256" key="3">
    <source>
        <dbReference type="ARBA" id="ARBA00022525"/>
    </source>
</evidence>
<gene>
    <name evidence="11" type="ORF">CDL15_Pgr027825</name>
    <name evidence="12" type="ORF">CRG98_022071</name>
</gene>
<comment type="similarity">
    <text evidence="8">Belongs to the plant egg cell-secreted peptide family.</text>
</comment>
<dbReference type="GeneID" id="116203276"/>
<dbReference type="InterPro" id="IPR008502">
    <property type="entry name" value="Prolamin-like"/>
</dbReference>
<comment type="function">
    <text evidence="7">Involved in the regulation of gamete interactions during the double fertilization and to prevent multiple-pollen tube attraction; mediates the redistribution of the gamete fusogen HAP2/GCS1 to the cell surface after secretion upon sperm arrival.</text>
</comment>
<dbReference type="GO" id="GO:0009567">
    <property type="term" value="P:double fertilization forming a zygote and endosperm"/>
    <property type="evidence" value="ECO:0007669"/>
    <property type="project" value="InterPro"/>
</dbReference>
<evidence type="ECO:0000256" key="8">
    <source>
        <dbReference type="ARBA" id="ARBA00034484"/>
    </source>
</evidence>
<comment type="caution">
    <text evidence="11">The sequence shown here is derived from an EMBL/GenBank/DDBJ whole genome shotgun (WGS) entry which is preliminary data.</text>
</comment>
<dbReference type="EMBL" id="MTKT01001287">
    <property type="protein sequence ID" value="OWM85038.1"/>
    <property type="molecule type" value="Genomic_DNA"/>
</dbReference>
<keyword evidence="3" id="KW-0964">Secreted</keyword>
<accession>A0A218XJR0</accession>